<dbReference type="Proteomes" id="UP000677152">
    <property type="component" value="Chromosome"/>
</dbReference>
<reference evidence="1" key="1">
    <citation type="submission" date="2021-04" db="EMBL/GenBank/DDBJ databases">
        <title>Genomic sequence of Actinosynnema pretiosum subsp. pretiosum ATCC 31280 (C-14919).</title>
        <authorList>
            <person name="Bai L."/>
            <person name="Wang X."/>
            <person name="Xiao Y."/>
        </authorList>
    </citation>
    <scope>NUCLEOTIDE SEQUENCE</scope>
    <source>
        <strain evidence="1">ATCC 31280</strain>
    </source>
</reference>
<sequence>MNIGTRFAVLLYQATPDSHVWLGDVISSEGARNAPGAGLRDDVAAEADDLLWEMLKGLPPQRVEVWYVRTTKEIADSLKHLSPTALFLRVRGLEGDGTTVDPQILRTH</sequence>
<dbReference type="AlphaFoldDB" id="A0AA45LAF9"/>
<evidence type="ECO:0000313" key="2">
    <source>
        <dbReference type="Proteomes" id="UP000677152"/>
    </source>
</evidence>
<protein>
    <submittedName>
        <fullName evidence="1">Uncharacterized protein</fullName>
    </submittedName>
</protein>
<accession>A0AA45LAF9</accession>
<gene>
    <name evidence="1" type="ORF">KCV87_09995</name>
</gene>
<organism evidence="1 2">
    <name type="scientific">Actinosynnema pretiosum subsp. pretiosum</name>
    <dbReference type="NCBI Taxonomy" id="103721"/>
    <lineage>
        <taxon>Bacteria</taxon>
        <taxon>Bacillati</taxon>
        <taxon>Actinomycetota</taxon>
        <taxon>Actinomycetes</taxon>
        <taxon>Pseudonocardiales</taxon>
        <taxon>Pseudonocardiaceae</taxon>
        <taxon>Actinosynnema</taxon>
    </lineage>
</organism>
<evidence type="ECO:0000313" key="1">
    <source>
        <dbReference type="EMBL" id="QUF06352.1"/>
    </source>
</evidence>
<proteinExistence type="predicted"/>
<dbReference type="EMBL" id="CP073249">
    <property type="protein sequence ID" value="QUF06352.1"/>
    <property type="molecule type" value="Genomic_DNA"/>
</dbReference>
<name>A0AA45LAF9_9PSEU</name>